<proteinExistence type="predicted"/>
<evidence type="ECO:0000256" key="1">
    <source>
        <dbReference type="SAM" id="MobiDB-lite"/>
    </source>
</evidence>
<name>A0A917C2Z2_9HYPH</name>
<dbReference type="InterPro" id="IPR036249">
    <property type="entry name" value="Thioredoxin-like_sf"/>
</dbReference>
<dbReference type="Gene3D" id="3.40.30.10">
    <property type="entry name" value="Glutaredoxin"/>
    <property type="match status" value="1"/>
</dbReference>
<dbReference type="Proteomes" id="UP000606044">
    <property type="component" value="Unassembled WGS sequence"/>
</dbReference>
<evidence type="ECO:0008006" key="4">
    <source>
        <dbReference type="Google" id="ProtNLM"/>
    </source>
</evidence>
<dbReference type="SUPFAM" id="SSF52833">
    <property type="entry name" value="Thioredoxin-like"/>
    <property type="match status" value="1"/>
</dbReference>
<organism evidence="2 3">
    <name type="scientific">Azorhizobium oxalatiphilum</name>
    <dbReference type="NCBI Taxonomy" id="980631"/>
    <lineage>
        <taxon>Bacteria</taxon>
        <taxon>Pseudomonadati</taxon>
        <taxon>Pseudomonadota</taxon>
        <taxon>Alphaproteobacteria</taxon>
        <taxon>Hyphomicrobiales</taxon>
        <taxon>Xanthobacteraceae</taxon>
        <taxon>Azorhizobium</taxon>
    </lineage>
</organism>
<dbReference type="PANTHER" id="PTHR42852:SF13">
    <property type="entry name" value="PROTEIN DIPZ"/>
    <property type="match status" value="1"/>
</dbReference>
<feature type="region of interest" description="Disordered" evidence="1">
    <location>
        <begin position="1"/>
        <end position="29"/>
    </location>
</feature>
<protein>
    <recommendedName>
        <fullName evidence="4">Peroxiredoxin</fullName>
    </recommendedName>
</protein>
<evidence type="ECO:0000313" key="2">
    <source>
        <dbReference type="EMBL" id="GGF68297.1"/>
    </source>
</evidence>
<evidence type="ECO:0000313" key="3">
    <source>
        <dbReference type="Proteomes" id="UP000606044"/>
    </source>
</evidence>
<comment type="caution">
    <text evidence="2">The sequence shown here is derived from an EMBL/GenBank/DDBJ whole genome shotgun (WGS) entry which is preliminary data.</text>
</comment>
<gene>
    <name evidence="2" type="ORF">GCM10007301_29970</name>
</gene>
<keyword evidence="3" id="KW-1185">Reference proteome</keyword>
<dbReference type="PANTHER" id="PTHR42852">
    <property type="entry name" value="THIOL:DISULFIDE INTERCHANGE PROTEIN DSBE"/>
    <property type="match status" value="1"/>
</dbReference>
<dbReference type="EMBL" id="BMCT01000004">
    <property type="protein sequence ID" value="GGF68297.1"/>
    <property type="molecule type" value="Genomic_DNA"/>
</dbReference>
<dbReference type="AlphaFoldDB" id="A0A917C2Z2"/>
<sequence length="205" mass="21956">MDRINLMNRADATRTAGEPGARGGLSKPRRMAPELSVSQWFNTPEPLSIAALKGRVIFLHSFQLLCPGCVAHAIPQVQRIERTFSGSDLQIIGLHTVFEHHAAMSPTTLEAFLFEYRLNSPVGVDLADEASHVPVTMRRYGFRGTPSSVLIGRDGTILHEAFGIEDDLTLGARIATALATPVPDAGQAVEVSDCAAGVCALPVSI</sequence>
<reference evidence="2" key="1">
    <citation type="journal article" date="2014" name="Int. J. Syst. Evol. Microbiol.">
        <title>Complete genome sequence of Corynebacterium casei LMG S-19264T (=DSM 44701T), isolated from a smear-ripened cheese.</title>
        <authorList>
            <consortium name="US DOE Joint Genome Institute (JGI-PGF)"/>
            <person name="Walter F."/>
            <person name="Albersmeier A."/>
            <person name="Kalinowski J."/>
            <person name="Ruckert C."/>
        </authorList>
    </citation>
    <scope>NUCLEOTIDE SEQUENCE</scope>
    <source>
        <strain evidence="2">CCM 7897</strain>
    </source>
</reference>
<accession>A0A917C2Z2</accession>
<reference evidence="2" key="2">
    <citation type="submission" date="2020-09" db="EMBL/GenBank/DDBJ databases">
        <authorList>
            <person name="Sun Q."/>
            <person name="Sedlacek I."/>
        </authorList>
    </citation>
    <scope>NUCLEOTIDE SEQUENCE</scope>
    <source>
        <strain evidence="2">CCM 7897</strain>
    </source>
</reference>
<dbReference type="InterPro" id="IPR050553">
    <property type="entry name" value="Thioredoxin_ResA/DsbE_sf"/>
</dbReference>